<dbReference type="SUPFAM" id="SSF89550">
    <property type="entry name" value="PHP domain-like"/>
    <property type="match status" value="1"/>
</dbReference>
<dbReference type="InterPro" id="IPR027417">
    <property type="entry name" value="P-loop_NTPase"/>
</dbReference>
<gene>
    <name evidence="1" type="ORF">C4B24_04525</name>
</gene>
<comment type="caution">
    <text evidence="1">The sequence shown here is derived from an EMBL/GenBank/DDBJ whole genome shotgun (WGS) entry which is preliminary data.</text>
</comment>
<accession>A0A4R0XNJ4</accession>
<evidence type="ECO:0008006" key="3">
    <source>
        <dbReference type="Google" id="ProtNLM"/>
    </source>
</evidence>
<dbReference type="AlphaFoldDB" id="A0A4R0XNJ4"/>
<keyword evidence="2" id="KW-1185">Reference proteome</keyword>
<dbReference type="PANTHER" id="PTHR24220:SF86">
    <property type="entry name" value="ABC TRANSPORTER ABCH.1"/>
    <property type="match status" value="1"/>
</dbReference>
<organism evidence="1 2">
    <name type="scientific">Mycoplasma marinum</name>
    <dbReference type="NCBI Taxonomy" id="1937190"/>
    <lineage>
        <taxon>Bacteria</taxon>
        <taxon>Bacillati</taxon>
        <taxon>Mycoplasmatota</taxon>
        <taxon>Mollicutes</taxon>
        <taxon>Mycoplasmataceae</taxon>
        <taxon>Mycoplasma</taxon>
    </lineage>
</organism>
<reference evidence="1 2" key="1">
    <citation type="submission" date="2018-02" db="EMBL/GenBank/DDBJ databases">
        <title>Mycoplasma marinum and Mycoplasma todarodis sp. nov., moderately halophilic and psychrotolerant mycoplasmas isolated from cephalopods.</title>
        <authorList>
            <person name="Viver T."/>
        </authorList>
    </citation>
    <scope>NUCLEOTIDE SEQUENCE [LARGE SCALE GENOMIC DNA]</scope>
    <source>
        <strain evidence="1 2">PE</strain>
    </source>
</reference>
<evidence type="ECO:0000313" key="2">
    <source>
        <dbReference type="Proteomes" id="UP000294192"/>
    </source>
</evidence>
<sequence>MEWKKFDLHHHTSNDLDGARRKGLEDYGGIVDEFVSGGGSLLAITNHDFIDVAEVEKYEKYIEKSNYDVNVLYGVEVSFELKEKTETKTKKTGHIIFIFDGTKEQCDDLNSGVFKNVNVYKKNSPINEGLQKMLIEIKKKKIPFYAIPHFHKGSENIEYETMKDDFYESIISFDLLESKFDTDNNRKSVERAIDYIEKRTGLEKGKIFGTDAHDFDEFKNNFEKKVPWVYAENNFYGISQIIRFNKTRVGYGDKPTSIENYIKSFEIDGQKINFERGLNTIIGRRGTGKSFLMNSLKEAIENNSNSLKFNGSKILSSDILYMKQNQLTENITEVLKVAYEEKANELNLVQETGLDDVKISNSPTKKLINELLTIVSGGLSSAKKVVEEGIETKKFENLMKLKSSIYDSLPKDKIHLKIKNDLTFFQGIDQQSISPWLVKKLLEINNELILLSSSNFVKQIENNDKIKHLIHSIKLDNLKTASDTISSKFESFSGKALEKWNKIRNNFNAIEGEFLKISQIYKEFSEEQVMKSLETKESILTKQTVKIDTNKITLQHFIDEVILTKYTKNQKYKPGCLTWLDFLQLEPRYKKKNIDDLFLINFKHFIGDVNIDDLSIGEKHQRLLEEILLDDKDIIFLDQPDDDLDAMTIQEQIVEKLSKWNVSKQIIVVSHDPKIVINSDSKQIILANFKGDKEFGEQNYKNIDFHDIKDNVYKILDAKKQYPYIRFKEYGGYDGN</sequence>
<dbReference type="RefSeq" id="WP_131599575.1">
    <property type="nucleotide sequence ID" value="NZ_CBDBYK010000011.1"/>
</dbReference>
<dbReference type="CDD" id="cd00267">
    <property type="entry name" value="ABC_ATPase"/>
    <property type="match status" value="1"/>
</dbReference>
<dbReference type="Gene3D" id="3.40.50.300">
    <property type="entry name" value="P-loop containing nucleotide triphosphate hydrolases"/>
    <property type="match status" value="2"/>
</dbReference>
<dbReference type="OrthoDB" id="9791620at2"/>
<dbReference type="SUPFAM" id="SSF52540">
    <property type="entry name" value="P-loop containing nucleoside triphosphate hydrolases"/>
    <property type="match status" value="1"/>
</dbReference>
<dbReference type="GO" id="GO:0005886">
    <property type="term" value="C:plasma membrane"/>
    <property type="evidence" value="ECO:0007669"/>
    <property type="project" value="TreeGrafter"/>
</dbReference>
<name>A0A4R0XNJ4_9MOLU</name>
<dbReference type="PANTHER" id="PTHR24220">
    <property type="entry name" value="IMPORT ATP-BINDING PROTEIN"/>
    <property type="match status" value="1"/>
</dbReference>
<dbReference type="GO" id="GO:0022857">
    <property type="term" value="F:transmembrane transporter activity"/>
    <property type="evidence" value="ECO:0007669"/>
    <property type="project" value="TreeGrafter"/>
</dbReference>
<dbReference type="EMBL" id="PSZO01000037">
    <property type="protein sequence ID" value="TCG10525.1"/>
    <property type="molecule type" value="Genomic_DNA"/>
</dbReference>
<dbReference type="InterPro" id="IPR016195">
    <property type="entry name" value="Pol/histidinol_Pase-like"/>
</dbReference>
<proteinExistence type="predicted"/>
<evidence type="ECO:0000313" key="1">
    <source>
        <dbReference type="EMBL" id="TCG10525.1"/>
    </source>
</evidence>
<dbReference type="Gene3D" id="3.20.20.140">
    <property type="entry name" value="Metal-dependent hydrolases"/>
    <property type="match status" value="1"/>
</dbReference>
<protein>
    <recommendedName>
        <fullName evidence="3">Histidinol-phosphatase</fullName>
    </recommendedName>
</protein>
<dbReference type="InterPro" id="IPR015854">
    <property type="entry name" value="ABC_transpr_LolD-like"/>
</dbReference>
<dbReference type="Proteomes" id="UP000294192">
    <property type="component" value="Unassembled WGS sequence"/>
</dbReference>